<proteinExistence type="predicted"/>
<dbReference type="RefSeq" id="WP_154372063.1">
    <property type="nucleotide sequence ID" value="NZ_WKJJ01000004.1"/>
</dbReference>
<dbReference type="NCBIfam" id="TIGR02532">
    <property type="entry name" value="IV_pilin_GFxxxE"/>
    <property type="match status" value="1"/>
</dbReference>
<feature type="transmembrane region" description="Helical" evidence="1">
    <location>
        <begin position="12"/>
        <end position="32"/>
    </location>
</feature>
<protein>
    <submittedName>
        <fullName evidence="2">Prepilin-type N-terminal cleavage/methylation domain-containing protein</fullName>
    </submittedName>
</protein>
<reference evidence="2 3" key="1">
    <citation type="submission" date="2019-11" db="EMBL/GenBank/DDBJ databases">
        <title>Novel species isolated from a subtropical stream in China.</title>
        <authorList>
            <person name="Lu H."/>
        </authorList>
    </citation>
    <scope>NUCLEOTIDE SEQUENCE [LARGE SCALE GENOMIC DNA]</scope>
    <source>
        <strain evidence="2 3">FT92W</strain>
    </source>
</reference>
<organism evidence="2 3">
    <name type="scientific">Pseudoduganella rivuli</name>
    <dbReference type="NCBI Taxonomy" id="2666085"/>
    <lineage>
        <taxon>Bacteria</taxon>
        <taxon>Pseudomonadati</taxon>
        <taxon>Pseudomonadota</taxon>
        <taxon>Betaproteobacteria</taxon>
        <taxon>Burkholderiales</taxon>
        <taxon>Oxalobacteraceae</taxon>
        <taxon>Telluria group</taxon>
        <taxon>Pseudoduganella</taxon>
    </lineage>
</organism>
<gene>
    <name evidence="2" type="ORF">GJ700_07085</name>
</gene>
<name>A0A7X2IKF4_9BURK</name>
<accession>A0A7X2IKF4</accession>
<dbReference type="Proteomes" id="UP000446768">
    <property type="component" value="Unassembled WGS sequence"/>
</dbReference>
<keyword evidence="1" id="KW-1133">Transmembrane helix</keyword>
<dbReference type="AlphaFoldDB" id="A0A7X2IKF4"/>
<comment type="caution">
    <text evidence="2">The sequence shown here is derived from an EMBL/GenBank/DDBJ whole genome shotgun (WGS) entry which is preliminary data.</text>
</comment>
<evidence type="ECO:0000313" key="3">
    <source>
        <dbReference type="Proteomes" id="UP000446768"/>
    </source>
</evidence>
<evidence type="ECO:0000256" key="1">
    <source>
        <dbReference type="SAM" id="Phobius"/>
    </source>
</evidence>
<dbReference type="EMBL" id="WKJJ01000004">
    <property type="protein sequence ID" value="MRV71485.1"/>
    <property type="molecule type" value="Genomic_DNA"/>
</dbReference>
<evidence type="ECO:0000313" key="2">
    <source>
        <dbReference type="EMBL" id="MRV71485.1"/>
    </source>
</evidence>
<keyword evidence="1" id="KW-0472">Membrane</keyword>
<dbReference type="Pfam" id="PF07963">
    <property type="entry name" value="N_methyl"/>
    <property type="match status" value="1"/>
</dbReference>
<keyword evidence="3" id="KW-1185">Reference proteome</keyword>
<sequence length="158" mass="16812">MWNKRQRGTTLVELIIAMVIIGVAVAGVLQVFNVTTIASADPIVQKQLRVVAEGMMDEIQRQPFAASTNTASVGCARNTFNDVMDYNGYSPGMICLVTGDQVMELAGMTISVTVAADTNNTLGLGTSDAYVITVKTARGNNSFTLTGWRANYAKGVAI</sequence>
<keyword evidence="1" id="KW-0812">Transmembrane</keyword>
<dbReference type="InterPro" id="IPR012902">
    <property type="entry name" value="N_methyl_site"/>
</dbReference>